<proteinExistence type="predicted"/>
<dbReference type="OrthoDB" id="10622728at2759"/>
<evidence type="ECO:0000313" key="1">
    <source>
        <dbReference type="EMBL" id="KAB7508099.1"/>
    </source>
</evidence>
<dbReference type="AlphaFoldDB" id="A0A5N5TPL1"/>
<accession>A0A5N5TPL1</accession>
<organism evidence="1 2">
    <name type="scientific">Armadillidium nasatum</name>
    <dbReference type="NCBI Taxonomy" id="96803"/>
    <lineage>
        <taxon>Eukaryota</taxon>
        <taxon>Metazoa</taxon>
        <taxon>Ecdysozoa</taxon>
        <taxon>Arthropoda</taxon>
        <taxon>Crustacea</taxon>
        <taxon>Multicrustacea</taxon>
        <taxon>Malacostraca</taxon>
        <taxon>Eumalacostraca</taxon>
        <taxon>Peracarida</taxon>
        <taxon>Isopoda</taxon>
        <taxon>Oniscidea</taxon>
        <taxon>Crinocheta</taxon>
        <taxon>Armadillidiidae</taxon>
        <taxon>Armadillidium</taxon>
    </lineage>
</organism>
<sequence>MYPIVMKHYVNKDVMKIFIDMKWSNWLTQLISSGLDFPAVAVPMSIARPALFSDIAFNVHDESLKTKQRKSKNSEKRTYFPETWIWDLVGVELVNIMAYIAYTDAYEMSFLYNFSKLSHKFRILQSSTNVVVLIF</sequence>
<dbReference type="EMBL" id="SEYY01000066">
    <property type="protein sequence ID" value="KAB7508099.1"/>
    <property type="molecule type" value="Genomic_DNA"/>
</dbReference>
<dbReference type="Proteomes" id="UP000326759">
    <property type="component" value="Unassembled WGS sequence"/>
</dbReference>
<comment type="caution">
    <text evidence="1">The sequence shown here is derived from an EMBL/GenBank/DDBJ whole genome shotgun (WGS) entry which is preliminary data.</text>
</comment>
<gene>
    <name evidence="1" type="ORF">Anas_08942</name>
</gene>
<evidence type="ECO:0000313" key="2">
    <source>
        <dbReference type="Proteomes" id="UP000326759"/>
    </source>
</evidence>
<protein>
    <submittedName>
        <fullName evidence="1">Uncharacterized protein</fullName>
    </submittedName>
</protein>
<keyword evidence="2" id="KW-1185">Reference proteome</keyword>
<name>A0A5N5TPL1_9CRUS</name>
<reference evidence="1 2" key="1">
    <citation type="journal article" date="2019" name="PLoS Biol.">
        <title>Sex chromosomes control vertical transmission of feminizing Wolbachia symbionts in an isopod.</title>
        <authorList>
            <person name="Becking T."/>
            <person name="Chebbi M.A."/>
            <person name="Giraud I."/>
            <person name="Moumen B."/>
            <person name="Laverre T."/>
            <person name="Caubet Y."/>
            <person name="Peccoud J."/>
            <person name="Gilbert C."/>
            <person name="Cordaux R."/>
        </authorList>
    </citation>
    <scope>NUCLEOTIDE SEQUENCE [LARGE SCALE GENOMIC DNA]</scope>
    <source>
        <strain evidence="1">ANa2</strain>
        <tissue evidence="1">Whole body excluding digestive tract and cuticle</tissue>
    </source>
</reference>